<accession>A0ABD1UR10</accession>
<dbReference type="AlphaFoldDB" id="A0ABD1UR10"/>
<evidence type="ECO:0000313" key="1">
    <source>
        <dbReference type="EMBL" id="KAL2527484.1"/>
    </source>
</evidence>
<organism evidence="1 2">
    <name type="scientific">Abeliophyllum distichum</name>
    <dbReference type="NCBI Taxonomy" id="126358"/>
    <lineage>
        <taxon>Eukaryota</taxon>
        <taxon>Viridiplantae</taxon>
        <taxon>Streptophyta</taxon>
        <taxon>Embryophyta</taxon>
        <taxon>Tracheophyta</taxon>
        <taxon>Spermatophyta</taxon>
        <taxon>Magnoliopsida</taxon>
        <taxon>eudicotyledons</taxon>
        <taxon>Gunneridae</taxon>
        <taxon>Pentapetalae</taxon>
        <taxon>asterids</taxon>
        <taxon>lamiids</taxon>
        <taxon>Lamiales</taxon>
        <taxon>Oleaceae</taxon>
        <taxon>Forsythieae</taxon>
        <taxon>Abeliophyllum</taxon>
    </lineage>
</organism>
<name>A0ABD1UR10_9LAMI</name>
<reference evidence="2" key="1">
    <citation type="submission" date="2024-07" db="EMBL/GenBank/DDBJ databases">
        <title>Two chromosome-level genome assemblies of Korean endemic species Abeliophyllum distichum and Forsythia ovata (Oleaceae).</title>
        <authorList>
            <person name="Jang H."/>
        </authorList>
    </citation>
    <scope>NUCLEOTIDE SEQUENCE [LARGE SCALE GENOMIC DNA]</scope>
</reference>
<keyword evidence="2" id="KW-1185">Reference proteome</keyword>
<proteinExistence type="predicted"/>
<protein>
    <submittedName>
        <fullName evidence="1">Terpene synthase 3</fullName>
    </submittedName>
</protein>
<dbReference type="InterPro" id="IPR008949">
    <property type="entry name" value="Isoprenoid_synthase_dom_sf"/>
</dbReference>
<dbReference type="EMBL" id="JBFOLK010000003">
    <property type="protein sequence ID" value="KAL2527484.1"/>
    <property type="molecule type" value="Genomic_DNA"/>
</dbReference>
<dbReference type="Gene3D" id="1.10.600.10">
    <property type="entry name" value="Farnesyl Diphosphate Synthase"/>
    <property type="match status" value="1"/>
</dbReference>
<evidence type="ECO:0000313" key="2">
    <source>
        <dbReference type="Proteomes" id="UP001604336"/>
    </source>
</evidence>
<dbReference type="Proteomes" id="UP001604336">
    <property type="component" value="Unassembled WGS sequence"/>
</dbReference>
<gene>
    <name evidence="1" type="ORF">Adt_12538</name>
</gene>
<comment type="caution">
    <text evidence="1">The sequence shown here is derived from an EMBL/GenBank/DDBJ whole genome shotgun (WGS) entry which is preliminary data.</text>
</comment>
<sequence>MSERNLLPAYYLAAASYFEPKKSKERLAWDKTTILMEAIATHFGRNPIHKQAFVDEFLHGNSLRKKLVNVRVDGEGEDLSEYGSGGEAGTFHGIADGFLIRRRMESCADVSPASITRSP</sequence>